<dbReference type="Proteomes" id="UP000192342">
    <property type="component" value="Unassembled WGS sequence"/>
</dbReference>
<protein>
    <submittedName>
        <fullName evidence="2">Uncharacterized protein</fullName>
    </submittedName>
</protein>
<evidence type="ECO:0000256" key="1">
    <source>
        <dbReference type="SAM" id="Phobius"/>
    </source>
</evidence>
<evidence type="ECO:0000313" key="2">
    <source>
        <dbReference type="EMBL" id="ORE85415.1"/>
    </source>
</evidence>
<organism evidence="2 3">
    <name type="scientific">Oceanococcus atlanticus</name>
    <dbReference type="NCBI Taxonomy" id="1317117"/>
    <lineage>
        <taxon>Bacteria</taxon>
        <taxon>Pseudomonadati</taxon>
        <taxon>Pseudomonadota</taxon>
        <taxon>Gammaproteobacteria</taxon>
        <taxon>Chromatiales</taxon>
        <taxon>Oceanococcaceae</taxon>
        <taxon>Oceanococcus</taxon>
    </lineage>
</organism>
<gene>
    <name evidence="2" type="ORF">ATO7_14373</name>
</gene>
<feature type="transmembrane region" description="Helical" evidence="1">
    <location>
        <begin position="35"/>
        <end position="53"/>
    </location>
</feature>
<keyword evidence="1" id="KW-1133">Transmembrane helix</keyword>
<accession>A0A1Y1SAF2</accession>
<evidence type="ECO:0000313" key="3">
    <source>
        <dbReference type="Proteomes" id="UP000192342"/>
    </source>
</evidence>
<keyword evidence="1" id="KW-0472">Membrane</keyword>
<feature type="transmembrane region" description="Helical" evidence="1">
    <location>
        <begin position="7"/>
        <end position="29"/>
    </location>
</feature>
<feature type="transmembrane region" description="Helical" evidence="1">
    <location>
        <begin position="65"/>
        <end position="86"/>
    </location>
</feature>
<comment type="caution">
    <text evidence="2">The sequence shown here is derived from an EMBL/GenBank/DDBJ whole genome shotgun (WGS) entry which is preliminary data.</text>
</comment>
<name>A0A1Y1SAF2_9GAMM</name>
<keyword evidence="3" id="KW-1185">Reference proteome</keyword>
<keyword evidence="1" id="KW-0812">Transmembrane</keyword>
<sequence>MKPWLKSLLDICTTLIGAIFMLVGAIQMTSSTHDLYAGLFFFLFGGFCLPFVRDRALPSMGRKSYSGRGFGITLGVFIVGTIFSTITSNWSESQAHEKAQADMQAKKELREKLQAEKLAEWKSQGPELIAKADERLAAGDFAFPNMIVRKFEDIGGEPINALKQRAAQVEIKTLETRVRQAAATDYETKAQAYARLVQLDSGNSQYRTGHANYKAKATEAKRNAEIKDLLTKAKALPVEPYEDNLKIYQKLAKLDPKNAGFKEKVAFYKGKIERQKTIHAMFSQWDGSYPPLVKHVKSNMKDPSSYDHIETRFSDRGDHVYVVMRFRGKNSFGALIPNTVSAKINLDANTFSVLSWD</sequence>
<dbReference type="EMBL" id="AQQV01000004">
    <property type="protein sequence ID" value="ORE85415.1"/>
    <property type="molecule type" value="Genomic_DNA"/>
</dbReference>
<reference evidence="2 3" key="1">
    <citation type="submission" date="2013-04" db="EMBL/GenBank/DDBJ databases">
        <title>Oceanococcus atlanticus 22II-S10r2 Genome Sequencing.</title>
        <authorList>
            <person name="Lai Q."/>
            <person name="Li G."/>
            <person name="Shao Z."/>
        </authorList>
    </citation>
    <scope>NUCLEOTIDE SEQUENCE [LARGE SCALE GENOMIC DNA]</scope>
    <source>
        <strain evidence="2 3">22II-S10r2</strain>
    </source>
</reference>
<dbReference type="AlphaFoldDB" id="A0A1Y1SAF2"/>
<proteinExistence type="predicted"/>